<evidence type="ECO:0000313" key="5">
    <source>
        <dbReference type="EMBL" id="MDC3422107.1"/>
    </source>
</evidence>
<evidence type="ECO:0000313" key="6">
    <source>
        <dbReference type="Proteomes" id="UP001145072"/>
    </source>
</evidence>
<dbReference type="InterPro" id="IPR001647">
    <property type="entry name" value="HTH_TetR"/>
</dbReference>
<evidence type="ECO:0000259" key="4">
    <source>
        <dbReference type="PROSITE" id="PS50977"/>
    </source>
</evidence>
<dbReference type="Pfam" id="PF00440">
    <property type="entry name" value="TetR_N"/>
    <property type="match status" value="1"/>
</dbReference>
<dbReference type="InterPro" id="IPR009057">
    <property type="entry name" value="Homeodomain-like_sf"/>
</dbReference>
<proteinExistence type="predicted"/>
<dbReference type="GO" id="GO:0003677">
    <property type="term" value="F:DNA binding"/>
    <property type="evidence" value="ECO:0007669"/>
    <property type="project" value="UniProtKB-UniRule"/>
</dbReference>
<dbReference type="PROSITE" id="PS50977">
    <property type="entry name" value="HTH_TETR_2"/>
    <property type="match status" value="1"/>
</dbReference>
<dbReference type="PANTHER" id="PTHR43479">
    <property type="entry name" value="ACREF/ENVCD OPERON REPRESSOR-RELATED"/>
    <property type="match status" value="1"/>
</dbReference>
<evidence type="ECO:0000256" key="3">
    <source>
        <dbReference type="PROSITE-ProRule" id="PRU00335"/>
    </source>
</evidence>
<gene>
    <name evidence="5" type="ORF">NC661_17240</name>
</gene>
<reference evidence="5" key="1">
    <citation type="submission" date="2022-06" db="EMBL/GenBank/DDBJ databases">
        <title>Aquibacillus sp. a new bacterium isolated from soil saline samples.</title>
        <authorList>
            <person name="Galisteo C."/>
            <person name="De La Haba R."/>
            <person name="Sanchez-Porro C."/>
            <person name="Ventosa A."/>
        </authorList>
    </citation>
    <scope>NUCLEOTIDE SEQUENCE</scope>
    <source>
        <strain evidence="5">JCM 12387</strain>
    </source>
</reference>
<dbReference type="Proteomes" id="UP001145072">
    <property type="component" value="Unassembled WGS sequence"/>
</dbReference>
<keyword evidence="1" id="KW-0678">Repressor</keyword>
<name>A0A9X4AJC7_9BACI</name>
<protein>
    <submittedName>
        <fullName evidence="5">TetR/AcrR family transcriptional regulator</fullName>
    </submittedName>
</protein>
<accession>A0A9X4AJC7</accession>
<dbReference type="EMBL" id="JAMQJZ010000016">
    <property type="protein sequence ID" value="MDC3422107.1"/>
    <property type="molecule type" value="Genomic_DNA"/>
</dbReference>
<sequence length="297" mass="34798">MDKRKNIIEAAMKLFAAHGYFSTSMQEIASECGMSKGSLYNSFESKEDLLLQVFQYNHENMMKRAQYITIDTTILPKEKLRRLLVVEFEGILQNKEYFNLLSTSLPNDKRNQFRPLIRRMRAEMMNWHKDMIQQAYTEKVNDHVWDIVITIHGVLKEFIQFKIQEKIEIEPERVAAFLLFNIDAMINHEEKPSPVIPRQMMKSYETFAIDKNVISSKEQMAEVLERVKQKSKTIKDSEKSTSDLIATASLLEEELDSKEPRKFLIDALLTYVEEIPVLEQEIKEIRILLDVFDHQGG</sequence>
<dbReference type="SUPFAM" id="SSF46689">
    <property type="entry name" value="Homeodomain-like"/>
    <property type="match status" value="1"/>
</dbReference>
<keyword evidence="6" id="KW-1185">Reference proteome</keyword>
<feature type="domain" description="HTH tetR-type" evidence="4">
    <location>
        <begin position="1"/>
        <end position="61"/>
    </location>
</feature>
<organism evidence="5 6">
    <name type="scientific">Aquibacillus koreensis</name>
    <dbReference type="NCBI Taxonomy" id="279446"/>
    <lineage>
        <taxon>Bacteria</taxon>
        <taxon>Bacillati</taxon>
        <taxon>Bacillota</taxon>
        <taxon>Bacilli</taxon>
        <taxon>Bacillales</taxon>
        <taxon>Bacillaceae</taxon>
        <taxon>Aquibacillus</taxon>
    </lineage>
</organism>
<dbReference type="RefSeq" id="WP_259869323.1">
    <property type="nucleotide sequence ID" value="NZ_JAMQJZ010000016.1"/>
</dbReference>
<evidence type="ECO:0000256" key="2">
    <source>
        <dbReference type="ARBA" id="ARBA00023125"/>
    </source>
</evidence>
<dbReference type="InterPro" id="IPR050624">
    <property type="entry name" value="HTH-type_Tx_Regulator"/>
</dbReference>
<comment type="caution">
    <text evidence="5">The sequence shown here is derived from an EMBL/GenBank/DDBJ whole genome shotgun (WGS) entry which is preliminary data.</text>
</comment>
<dbReference type="PRINTS" id="PR00455">
    <property type="entry name" value="HTHTETR"/>
</dbReference>
<dbReference type="PANTHER" id="PTHR43479:SF22">
    <property type="entry name" value="TRANSCRIPTIONAL REGULATOR, TETR FAMILY"/>
    <property type="match status" value="1"/>
</dbReference>
<dbReference type="AlphaFoldDB" id="A0A9X4AJC7"/>
<dbReference type="Gene3D" id="1.10.357.10">
    <property type="entry name" value="Tetracycline Repressor, domain 2"/>
    <property type="match status" value="1"/>
</dbReference>
<feature type="DNA-binding region" description="H-T-H motif" evidence="3">
    <location>
        <begin position="24"/>
        <end position="43"/>
    </location>
</feature>
<evidence type="ECO:0000256" key="1">
    <source>
        <dbReference type="ARBA" id="ARBA00022491"/>
    </source>
</evidence>
<keyword evidence="2 3" id="KW-0238">DNA-binding</keyword>